<dbReference type="EMBL" id="CADEPI010000534">
    <property type="protein sequence ID" value="CAB3387078.1"/>
    <property type="molecule type" value="Genomic_DNA"/>
</dbReference>
<comment type="caution">
    <text evidence="2">The sequence shown here is derived from an EMBL/GenBank/DDBJ whole genome shotgun (WGS) entry which is preliminary data.</text>
</comment>
<dbReference type="Pfam" id="PF00293">
    <property type="entry name" value="NUDIX"/>
    <property type="match status" value="1"/>
</dbReference>
<dbReference type="Gene3D" id="3.90.79.10">
    <property type="entry name" value="Nucleoside Triphosphate Pyrophosphohydrolase"/>
    <property type="match status" value="1"/>
</dbReference>
<dbReference type="OrthoDB" id="9972248at2759"/>
<evidence type="ECO:0000313" key="2">
    <source>
        <dbReference type="EMBL" id="CAB3387078.1"/>
    </source>
</evidence>
<dbReference type="PANTHER" id="PTHR13030">
    <property type="entry name" value="NUDIX HYDROLASE"/>
    <property type="match status" value="1"/>
</dbReference>
<sequence>MKYKLLKRKFHSDLWIAIFAVTFGLHAVQNIHHSDSSFYRPKSPSKCVYCYKEDYILMCHIVAQATARTATAVRMLANTSGMSHAKCRSEFYARTNNTVRRFPVPLGKVNWEVPYPEYKPTHYTSEHVLKSPPWADKEDLASAGYNWNDMDNGVNRRSYLGQYKLDDEGHPLNPIGRTGVQGRGCLGRWGPNHAADPIVTKWKRDSQGHQVLGPDDLPILQCVLILRGDCNEWALPGGMVDPGENVSKTLQREFLEEAMDSCSEEEISKIKHFFESEGAEIYKGYVDDPRNTDNSWMETYAMNFHDHDGSVFEKIQLQFGDDAVGVKWKDLTKDLKLYASHSEFIDILLDLHINSKYL</sequence>
<dbReference type="AlphaFoldDB" id="A0A8S1E0R9"/>
<dbReference type="Pfam" id="PF25969">
    <property type="entry name" value="NUDT9_N"/>
    <property type="match status" value="1"/>
</dbReference>
<dbReference type="GO" id="GO:0047631">
    <property type="term" value="F:ADP-ribose diphosphatase activity"/>
    <property type="evidence" value="ECO:0007669"/>
    <property type="project" value="InterPro"/>
</dbReference>
<accession>A0A8S1E0R9</accession>
<proteinExistence type="predicted"/>
<dbReference type="InterPro" id="IPR039989">
    <property type="entry name" value="NUDT9"/>
</dbReference>
<evidence type="ECO:0000313" key="3">
    <source>
        <dbReference type="Proteomes" id="UP000494165"/>
    </source>
</evidence>
<gene>
    <name evidence="2" type="ORF">CLODIP_2_CD10522</name>
</gene>
<organism evidence="2 3">
    <name type="scientific">Cloeon dipterum</name>
    <dbReference type="NCBI Taxonomy" id="197152"/>
    <lineage>
        <taxon>Eukaryota</taxon>
        <taxon>Metazoa</taxon>
        <taxon>Ecdysozoa</taxon>
        <taxon>Arthropoda</taxon>
        <taxon>Hexapoda</taxon>
        <taxon>Insecta</taxon>
        <taxon>Pterygota</taxon>
        <taxon>Palaeoptera</taxon>
        <taxon>Ephemeroptera</taxon>
        <taxon>Pisciforma</taxon>
        <taxon>Baetidae</taxon>
        <taxon>Cloeon</taxon>
    </lineage>
</organism>
<dbReference type="InterPro" id="IPR015797">
    <property type="entry name" value="NUDIX_hydrolase-like_dom_sf"/>
</dbReference>
<reference evidence="2 3" key="1">
    <citation type="submission" date="2020-04" db="EMBL/GenBank/DDBJ databases">
        <authorList>
            <person name="Alioto T."/>
            <person name="Alioto T."/>
            <person name="Gomez Garrido J."/>
        </authorList>
    </citation>
    <scope>NUCLEOTIDE SEQUENCE [LARGE SCALE GENOMIC DNA]</scope>
</reference>
<dbReference type="SUPFAM" id="SSF55811">
    <property type="entry name" value="Nudix"/>
    <property type="match status" value="1"/>
</dbReference>
<evidence type="ECO:0000259" key="1">
    <source>
        <dbReference type="PROSITE" id="PS51462"/>
    </source>
</evidence>
<name>A0A8S1E0R9_9INSE</name>
<dbReference type="Proteomes" id="UP000494165">
    <property type="component" value="Unassembled WGS sequence"/>
</dbReference>
<dbReference type="PROSITE" id="PS51462">
    <property type="entry name" value="NUDIX"/>
    <property type="match status" value="1"/>
</dbReference>
<dbReference type="PANTHER" id="PTHR13030:SF8">
    <property type="entry name" value="ADP-RIBOSE PYROPHOSPHATASE, MITOCHONDRIAL"/>
    <property type="match status" value="1"/>
</dbReference>
<keyword evidence="3" id="KW-1185">Reference proteome</keyword>
<dbReference type="CDD" id="cd03670">
    <property type="entry name" value="NUDIX_ADPRase_Nudt9"/>
    <property type="match status" value="1"/>
</dbReference>
<dbReference type="InterPro" id="IPR000086">
    <property type="entry name" value="NUDIX_hydrolase_dom"/>
</dbReference>
<feature type="domain" description="Nudix hydrolase" evidence="1">
    <location>
        <begin position="202"/>
        <end position="351"/>
    </location>
</feature>
<protein>
    <recommendedName>
        <fullName evidence="1">Nudix hydrolase domain-containing protein</fullName>
    </recommendedName>
</protein>